<dbReference type="SMART" id="SM00228">
    <property type="entry name" value="PDZ"/>
    <property type="match status" value="1"/>
</dbReference>
<dbReference type="RefSeq" id="WP_182537732.1">
    <property type="nucleotide sequence ID" value="NZ_JACJIP010000026.1"/>
</dbReference>
<dbReference type="InterPro" id="IPR055210">
    <property type="entry name" value="CtpA/B_N"/>
</dbReference>
<sequence length="482" mass="52465">MNLYKLRQKALIPLLAISIFALPTAAGAAEATNVAESSDMAILQEVLDYLEAYNIEGAERELLLENAIRGMVYTLDDPYSDYYSKEELQQFEDSINQEYVGIGVTLRFNNNNLYITEVLAGSPASKSGLKQNDIIKKVDGQAVKSIDDIMLISGEEDSKVAITILRGDKTLAIPVTRTHFTLPSVKGSMIPSTRIGYIAITSFSDTADQEFDSELDKLRKAGMKSIVLDLRDNLGGYVEVAQNIAKRFIKNGTLMYTADQSGVLEEIPITDGENIGMPVVVLTNELTASASEILTGALHDNGVATVVGSQTYGKARIQNLFTLSNGSSLKLTVQRYLTPNKLDFNHTGLTPDIEVSNSSVAQLITGLYKAGLRTIDIQATASSFSVNGASFGGEFIDIIQSGNKVYVSSRILGSLVKGSVTWDNINQKLIITDSSGKKSGFSIAAKSAKMVDSQSYIELHDFQKKFTDVKWSYQHGVLKLSK</sequence>
<dbReference type="SMART" id="SM00245">
    <property type="entry name" value="TSPc"/>
    <property type="match status" value="1"/>
</dbReference>
<evidence type="ECO:0000313" key="9">
    <source>
        <dbReference type="Proteomes" id="UP000567067"/>
    </source>
</evidence>
<dbReference type="Pfam" id="PF22694">
    <property type="entry name" value="CtpB_N-like"/>
    <property type="match status" value="1"/>
</dbReference>
<evidence type="ECO:0000256" key="1">
    <source>
        <dbReference type="ARBA" id="ARBA00009179"/>
    </source>
</evidence>
<protein>
    <submittedName>
        <fullName evidence="8">Carboxyl-terminal processing protease</fullName>
        <ecNumber evidence="8">3.4.21.102</ecNumber>
    </submittedName>
</protein>
<dbReference type="InterPro" id="IPR005151">
    <property type="entry name" value="Tail-specific_protease"/>
</dbReference>
<comment type="caution">
    <text evidence="8">The sequence shown here is derived from an EMBL/GenBank/DDBJ whole genome shotgun (WGS) entry which is preliminary data.</text>
</comment>
<dbReference type="Gene3D" id="3.90.226.10">
    <property type="entry name" value="2-enoyl-CoA Hydratase, Chain A, domain 1"/>
    <property type="match status" value="1"/>
</dbReference>
<dbReference type="SUPFAM" id="SSF50156">
    <property type="entry name" value="PDZ domain-like"/>
    <property type="match status" value="1"/>
</dbReference>
<dbReference type="EC" id="3.4.21.102" evidence="8"/>
<dbReference type="GO" id="GO:0030288">
    <property type="term" value="C:outer membrane-bounded periplasmic space"/>
    <property type="evidence" value="ECO:0007669"/>
    <property type="project" value="TreeGrafter"/>
</dbReference>
<dbReference type="PANTHER" id="PTHR32060:SF30">
    <property type="entry name" value="CARBOXY-TERMINAL PROCESSING PROTEASE CTPA"/>
    <property type="match status" value="1"/>
</dbReference>
<dbReference type="CDD" id="cd07560">
    <property type="entry name" value="Peptidase_S41_CPP"/>
    <property type="match status" value="1"/>
</dbReference>
<evidence type="ECO:0000256" key="4">
    <source>
        <dbReference type="ARBA" id="ARBA00022825"/>
    </source>
</evidence>
<keyword evidence="2 5" id="KW-0645">Protease</keyword>
<dbReference type="Pfam" id="PF03572">
    <property type="entry name" value="Peptidase_S41"/>
    <property type="match status" value="1"/>
</dbReference>
<keyword evidence="6" id="KW-0732">Signal</keyword>
<dbReference type="CDD" id="cd06782">
    <property type="entry name" value="cpPDZ_CPP-like"/>
    <property type="match status" value="1"/>
</dbReference>
<evidence type="ECO:0000256" key="3">
    <source>
        <dbReference type="ARBA" id="ARBA00022801"/>
    </source>
</evidence>
<name>A0A7W3XSZ3_9BACL</name>
<evidence type="ECO:0000259" key="7">
    <source>
        <dbReference type="PROSITE" id="PS50106"/>
    </source>
</evidence>
<dbReference type="Pfam" id="PF13180">
    <property type="entry name" value="PDZ_2"/>
    <property type="match status" value="1"/>
</dbReference>
<dbReference type="PROSITE" id="PS50106">
    <property type="entry name" value="PDZ"/>
    <property type="match status" value="1"/>
</dbReference>
<dbReference type="SUPFAM" id="SSF52096">
    <property type="entry name" value="ClpP/crotonase"/>
    <property type="match status" value="1"/>
</dbReference>
<dbReference type="NCBIfam" id="TIGR00225">
    <property type="entry name" value="prc"/>
    <property type="match status" value="1"/>
</dbReference>
<dbReference type="InterPro" id="IPR029045">
    <property type="entry name" value="ClpP/crotonase-like_dom_sf"/>
</dbReference>
<proteinExistence type="inferred from homology"/>
<organism evidence="8 9">
    <name type="scientific">Fontibacillus solani</name>
    <dbReference type="NCBI Taxonomy" id="1572857"/>
    <lineage>
        <taxon>Bacteria</taxon>
        <taxon>Bacillati</taxon>
        <taxon>Bacillota</taxon>
        <taxon>Bacilli</taxon>
        <taxon>Bacillales</taxon>
        <taxon>Paenibacillaceae</taxon>
        <taxon>Fontibacillus</taxon>
    </lineage>
</organism>
<gene>
    <name evidence="8" type="ORF">FHR92_003562</name>
</gene>
<dbReference type="InterPro" id="IPR004447">
    <property type="entry name" value="Peptidase_S41A"/>
</dbReference>
<dbReference type="Proteomes" id="UP000567067">
    <property type="component" value="Unassembled WGS sequence"/>
</dbReference>
<feature type="signal peptide" evidence="6">
    <location>
        <begin position="1"/>
        <end position="28"/>
    </location>
</feature>
<dbReference type="InterPro" id="IPR001478">
    <property type="entry name" value="PDZ"/>
</dbReference>
<reference evidence="8 9" key="1">
    <citation type="submission" date="2020-08" db="EMBL/GenBank/DDBJ databases">
        <title>Genomic Encyclopedia of Type Strains, Phase III (KMG-III): the genomes of soil and plant-associated and newly described type strains.</title>
        <authorList>
            <person name="Whitman W."/>
        </authorList>
    </citation>
    <scope>NUCLEOTIDE SEQUENCE [LARGE SCALE GENOMIC DNA]</scope>
    <source>
        <strain evidence="8 9">CECT 8693</strain>
    </source>
</reference>
<dbReference type="InterPro" id="IPR036034">
    <property type="entry name" value="PDZ_sf"/>
</dbReference>
<dbReference type="Gene3D" id="2.30.42.10">
    <property type="match status" value="1"/>
</dbReference>
<dbReference type="GO" id="GO:0006508">
    <property type="term" value="P:proteolysis"/>
    <property type="evidence" value="ECO:0007669"/>
    <property type="project" value="UniProtKB-KW"/>
</dbReference>
<dbReference type="GO" id="GO:0004252">
    <property type="term" value="F:serine-type endopeptidase activity"/>
    <property type="evidence" value="ECO:0007669"/>
    <property type="project" value="UniProtKB-EC"/>
</dbReference>
<dbReference type="GO" id="GO:0007165">
    <property type="term" value="P:signal transduction"/>
    <property type="evidence" value="ECO:0007669"/>
    <property type="project" value="TreeGrafter"/>
</dbReference>
<dbReference type="EMBL" id="JACJIP010000026">
    <property type="protein sequence ID" value="MBA9087081.1"/>
    <property type="molecule type" value="Genomic_DNA"/>
</dbReference>
<feature type="chain" id="PRO_5030517327" evidence="6">
    <location>
        <begin position="29"/>
        <end position="482"/>
    </location>
</feature>
<evidence type="ECO:0000256" key="2">
    <source>
        <dbReference type="ARBA" id="ARBA00022670"/>
    </source>
</evidence>
<keyword evidence="4 5" id="KW-0720">Serine protease</keyword>
<comment type="similarity">
    <text evidence="1 5">Belongs to the peptidase S41A family.</text>
</comment>
<evidence type="ECO:0000313" key="8">
    <source>
        <dbReference type="EMBL" id="MBA9087081.1"/>
    </source>
</evidence>
<evidence type="ECO:0000256" key="6">
    <source>
        <dbReference type="SAM" id="SignalP"/>
    </source>
</evidence>
<keyword evidence="3 5" id="KW-0378">Hydrolase</keyword>
<evidence type="ECO:0000256" key="5">
    <source>
        <dbReference type="RuleBase" id="RU004404"/>
    </source>
</evidence>
<dbReference type="PANTHER" id="PTHR32060">
    <property type="entry name" value="TAIL-SPECIFIC PROTEASE"/>
    <property type="match status" value="1"/>
</dbReference>
<keyword evidence="9" id="KW-1185">Reference proteome</keyword>
<feature type="domain" description="PDZ" evidence="7">
    <location>
        <begin position="85"/>
        <end position="168"/>
    </location>
</feature>
<accession>A0A7W3XSZ3</accession>
<dbReference type="AlphaFoldDB" id="A0A7W3XSZ3"/>
<dbReference type="Gene3D" id="3.30.750.44">
    <property type="match status" value="1"/>
</dbReference>